<evidence type="ECO:0000313" key="4">
    <source>
        <dbReference type="Proteomes" id="UP000070544"/>
    </source>
</evidence>
<dbReference type="OrthoDB" id="48988at2759"/>
<proteinExistence type="predicted"/>
<reference evidence="3 4" key="1">
    <citation type="journal article" date="2015" name="Genome Biol. Evol.">
        <title>Phylogenomic analyses indicate that early fungi evolved digesting cell walls of algal ancestors of land plants.</title>
        <authorList>
            <person name="Chang Y."/>
            <person name="Wang S."/>
            <person name="Sekimoto S."/>
            <person name="Aerts A.L."/>
            <person name="Choi C."/>
            <person name="Clum A."/>
            <person name="LaButti K.M."/>
            <person name="Lindquist E.A."/>
            <person name="Yee Ngan C."/>
            <person name="Ohm R.A."/>
            <person name="Salamov A.A."/>
            <person name="Grigoriev I.V."/>
            <person name="Spatafora J.W."/>
            <person name="Berbee M.L."/>
        </authorList>
    </citation>
    <scope>NUCLEOTIDE SEQUENCE [LARGE SCALE GENOMIC DNA]</scope>
    <source>
        <strain evidence="3 4">JEL478</strain>
    </source>
</reference>
<dbReference type="AlphaFoldDB" id="A0A139AI07"/>
<dbReference type="InterPro" id="IPR050523">
    <property type="entry name" value="AKR_Detox_Biosynth"/>
</dbReference>
<dbReference type="SUPFAM" id="SSF51430">
    <property type="entry name" value="NAD(P)-linked oxidoreductase"/>
    <property type="match status" value="1"/>
</dbReference>
<dbReference type="EMBL" id="KQ965754">
    <property type="protein sequence ID" value="KXS16368.1"/>
    <property type="molecule type" value="Genomic_DNA"/>
</dbReference>
<dbReference type="PANTHER" id="PTHR43364:SF4">
    <property type="entry name" value="NAD(P)-LINKED OXIDOREDUCTASE SUPERFAMILY PROTEIN"/>
    <property type="match status" value="1"/>
</dbReference>
<dbReference type="OMA" id="KHECAIG"/>
<evidence type="ECO:0000313" key="3">
    <source>
        <dbReference type="EMBL" id="KXS16368.1"/>
    </source>
</evidence>
<dbReference type="Gene3D" id="3.20.20.100">
    <property type="entry name" value="NADP-dependent oxidoreductase domain"/>
    <property type="match status" value="1"/>
</dbReference>
<dbReference type="InterPro" id="IPR036812">
    <property type="entry name" value="NAD(P)_OxRdtase_dom_sf"/>
</dbReference>
<dbReference type="STRING" id="1344416.A0A139AI07"/>
<dbReference type="Proteomes" id="UP000070544">
    <property type="component" value="Unassembled WGS sequence"/>
</dbReference>
<dbReference type="InterPro" id="IPR023210">
    <property type="entry name" value="NADP_OxRdtase_dom"/>
</dbReference>
<gene>
    <name evidence="3" type="ORF">M427DRAFT_43788</name>
</gene>
<dbReference type="PANTHER" id="PTHR43364">
    <property type="entry name" value="NADH-SPECIFIC METHYLGLYOXAL REDUCTASE-RELATED"/>
    <property type="match status" value="1"/>
</dbReference>
<organism evidence="3 4">
    <name type="scientific">Gonapodya prolifera (strain JEL478)</name>
    <name type="common">Monoblepharis prolifera</name>
    <dbReference type="NCBI Taxonomy" id="1344416"/>
    <lineage>
        <taxon>Eukaryota</taxon>
        <taxon>Fungi</taxon>
        <taxon>Fungi incertae sedis</taxon>
        <taxon>Chytridiomycota</taxon>
        <taxon>Chytridiomycota incertae sedis</taxon>
        <taxon>Monoblepharidomycetes</taxon>
        <taxon>Monoblepharidales</taxon>
        <taxon>Gonapodyaceae</taxon>
        <taxon>Gonapodya</taxon>
    </lineage>
</organism>
<keyword evidence="4" id="KW-1185">Reference proteome</keyword>
<keyword evidence="1" id="KW-0560">Oxidoreductase</keyword>
<sequence length="141" mass="15699">MCQKNGNRVIPWAILGWGKLTGKYSKENPGNHPTTTSHLPQTFDDKDWRILEVLKTVAQKHECAIGNVTLAWALAKLDVPSVLMGCRTLEQLRENVKAMEVELDETDLMELDQASCFDLGFPHTFLGGTTSQVSSKLELTV</sequence>
<evidence type="ECO:0000256" key="1">
    <source>
        <dbReference type="ARBA" id="ARBA00023002"/>
    </source>
</evidence>
<evidence type="ECO:0000259" key="2">
    <source>
        <dbReference type="Pfam" id="PF00248"/>
    </source>
</evidence>
<protein>
    <submittedName>
        <fullName evidence="3">Aldo/keto reductase</fullName>
    </submittedName>
</protein>
<name>A0A139AI07_GONPJ</name>
<dbReference type="Pfam" id="PF00248">
    <property type="entry name" value="Aldo_ket_red"/>
    <property type="match status" value="1"/>
</dbReference>
<feature type="domain" description="NADP-dependent oxidoreductase" evidence="2">
    <location>
        <begin position="1"/>
        <end position="114"/>
    </location>
</feature>
<dbReference type="GO" id="GO:0016491">
    <property type="term" value="F:oxidoreductase activity"/>
    <property type="evidence" value="ECO:0007669"/>
    <property type="project" value="UniProtKB-KW"/>
</dbReference>
<accession>A0A139AI07</accession>